<keyword evidence="2" id="KW-0802">TPR repeat</keyword>
<dbReference type="PANTHER" id="PTHR12788">
    <property type="entry name" value="PROTEIN-TYROSINE SULFOTRANSFERASE 2"/>
    <property type="match status" value="1"/>
</dbReference>
<dbReference type="Pfam" id="PF14559">
    <property type="entry name" value="TPR_19"/>
    <property type="match status" value="1"/>
</dbReference>
<keyword evidence="5" id="KW-1185">Reference proteome</keyword>
<dbReference type="SUPFAM" id="SSF52540">
    <property type="entry name" value="P-loop containing nucleoside triphosphate hydrolases"/>
    <property type="match status" value="1"/>
</dbReference>
<reference evidence="4 5" key="1">
    <citation type="submission" date="2019-07" db="EMBL/GenBank/DDBJ databases">
        <title>Genomic Encyclopedia of Archaeal and Bacterial Type Strains, Phase II (KMG-II): from individual species to whole genera.</title>
        <authorList>
            <person name="Goeker M."/>
        </authorList>
    </citation>
    <scope>NUCLEOTIDE SEQUENCE [LARGE SCALE GENOMIC DNA]</scope>
    <source>
        <strain evidence="4 5">ATCC BAA-2084</strain>
    </source>
</reference>
<dbReference type="Pfam" id="PF13469">
    <property type="entry name" value="Sulfotransfer_3"/>
    <property type="match status" value="1"/>
</dbReference>
<dbReference type="InterPro" id="IPR011990">
    <property type="entry name" value="TPR-like_helical_dom_sf"/>
</dbReference>
<dbReference type="Gene3D" id="1.25.40.10">
    <property type="entry name" value="Tetratricopeptide repeat domain"/>
    <property type="match status" value="1"/>
</dbReference>
<evidence type="ECO:0000256" key="3">
    <source>
        <dbReference type="SAM" id="MobiDB-lite"/>
    </source>
</evidence>
<dbReference type="InterPro" id="IPR019734">
    <property type="entry name" value="TPR_rpt"/>
</dbReference>
<dbReference type="Proteomes" id="UP000320547">
    <property type="component" value="Unassembled WGS sequence"/>
</dbReference>
<protein>
    <submittedName>
        <fullName evidence="4">Tetratricopeptide repeat protein</fullName>
    </submittedName>
</protein>
<dbReference type="STRING" id="476157.GCA_001663155_00936"/>
<dbReference type="Gene3D" id="3.40.50.300">
    <property type="entry name" value="P-loop containing nucleotide triphosphate hydrolases"/>
    <property type="match status" value="1"/>
</dbReference>
<evidence type="ECO:0000256" key="2">
    <source>
        <dbReference type="PROSITE-ProRule" id="PRU00339"/>
    </source>
</evidence>
<name>A0A562UM83_9SPHN</name>
<proteinExistence type="predicted"/>
<comment type="caution">
    <text evidence="4">The sequence shown here is derived from an EMBL/GenBank/DDBJ whole genome shotgun (WGS) entry which is preliminary data.</text>
</comment>
<evidence type="ECO:0000256" key="1">
    <source>
        <dbReference type="ARBA" id="ARBA00022679"/>
    </source>
</evidence>
<feature type="repeat" description="TPR" evidence="2">
    <location>
        <begin position="173"/>
        <end position="206"/>
    </location>
</feature>
<dbReference type="InterPro" id="IPR026634">
    <property type="entry name" value="TPST-like"/>
</dbReference>
<dbReference type="PROSITE" id="PS50005">
    <property type="entry name" value="TPR"/>
    <property type="match status" value="1"/>
</dbReference>
<dbReference type="EMBL" id="VLLK01000002">
    <property type="protein sequence ID" value="TWJ06725.1"/>
    <property type="molecule type" value="Genomic_DNA"/>
</dbReference>
<sequence length="589" mass="65527">MDEPKIVKNGNSTSGIKETDPRTVLTELQGQLRLSPHDPKLLRAAAAVHRQLGEAAEAHQAEISAIHHSSAVQALTEAARQMNAKEFGEASRVLAEHLQREPEDLAALTLSAEAGIALGVAFKVLPMLEKVLSRAPGFLRARILYANALMLVDRLTDALRIIEPVVARRRDDAELVNLVSRIHTERGDYASATKANKELVRLDPKSPEALTNLGDSLRFDGKRAEALAAYRSAIAQDTNHGRAWWSLADLDASVLTDDDIAQIEKSLAQRGDQPEHAGNLHFALGIAHDARGKFEYAFAQFTAGNRLRRLAQPYDAKEITSQVDRYLDALGDNPEPAVHRPDSKEPVPIFVLGMPRAGSTLVERMLGRHSRIEALGELSIVPHMVDRLRNDAGEDRLEHTVAGLSDGSLANMGQWYVARAKERMKTDAGFFVDKLHMNWRHLPLILRMLPQARIIDIRRDAMDCCWSNFKTLFARGHPAASDLSDIGLFYRDYVRQTDTLSRRFPGRIQLQNYEALVDSAESETMSMFSAMDIPFEPQVLEFHLSKEPVATASSEQVRKPLNRKGIGVWKAYEPWLGPLRAALGEFAHD</sequence>
<dbReference type="RefSeq" id="WP_067597996.1">
    <property type="nucleotide sequence ID" value="NZ_CP015963.1"/>
</dbReference>
<dbReference type="SUPFAM" id="SSF48452">
    <property type="entry name" value="TPR-like"/>
    <property type="match status" value="1"/>
</dbReference>
<dbReference type="AlphaFoldDB" id="A0A562UM83"/>
<organism evidence="4 5">
    <name type="scientific">Altererythrobacter ishigakiensis</name>
    <dbReference type="NCBI Taxonomy" id="476157"/>
    <lineage>
        <taxon>Bacteria</taxon>
        <taxon>Pseudomonadati</taxon>
        <taxon>Pseudomonadota</taxon>
        <taxon>Alphaproteobacteria</taxon>
        <taxon>Sphingomonadales</taxon>
        <taxon>Erythrobacteraceae</taxon>
        <taxon>Altererythrobacter</taxon>
    </lineage>
</organism>
<evidence type="ECO:0000313" key="4">
    <source>
        <dbReference type="EMBL" id="TWJ06725.1"/>
    </source>
</evidence>
<dbReference type="OrthoDB" id="9800698at2"/>
<feature type="region of interest" description="Disordered" evidence="3">
    <location>
        <begin position="1"/>
        <end position="20"/>
    </location>
</feature>
<accession>A0A562UM83</accession>
<keyword evidence="1" id="KW-0808">Transferase</keyword>
<dbReference type="GO" id="GO:0008476">
    <property type="term" value="F:protein-tyrosine sulfotransferase activity"/>
    <property type="evidence" value="ECO:0007669"/>
    <property type="project" value="InterPro"/>
</dbReference>
<evidence type="ECO:0000313" key="5">
    <source>
        <dbReference type="Proteomes" id="UP000320547"/>
    </source>
</evidence>
<gene>
    <name evidence="4" type="ORF">JN10_2261</name>
</gene>
<dbReference type="InterPro" id="IPR027417">
    <property type="entry name" value="P-loop_NTPase"/>
</dbReference>
<dbReference type="PANTHER" id="PTHR12788:SF10">
    <property type="entry name" value="PROTEIN-TYROSINE SULFOTRANSFERASE"/>
    <property type="match status" value="1"/>
</dbReference>